<dbReference type="Gene3D" id="3.10.180.10">
    <property type="entry name" value="2,3-Dihydroxybiphenyl 1,2-Dioxygenase, domain 1"/>
    <property type="match status" value="1"/>
</dbReference>
<feature type="domain" description="Glyoxalase-like" evidence="1">
    <location>
        <begin position="4"/>
        <end position="183"/>
    </location>
</feature>
<sequence length="221" mass="25264">MLAIDHIVIASVDAKKTAESFSQLNNVKNIQGGSHVNWGTYNYLSYFENNSYLEWLSVYDESIARQADNPLIQHLTYKLAHGKEGLIQFALRTKDMDGLIRHFEKNGINYSGPFEGNRKRPDGTTLSWRMLFPAFDYKSEELLPFIIEWGGQGNVPSDSSLINNKQINTVKLIVPNPTKMINLFLKVYQLKTNSNEYQLENGFLIIQQGNKLEITVETRTV</sequence>
<keyword evidence="3" id="KW-1185">Reference proteome</keyword>
<gene>
    <name evidence="2" type="ORF">GH741_13350</name>
</gene>
<reference evidence="2" key="1">
    <citation type="submission" date="2019-11" db="EMBL/GenBank/DDBJ databases">
        <authorList>
            <person name="Li J."/>
        </authorList>
    </citation>
    <scope>NUCLEOTIDE SEQUENCE</scope>
    <source>
        <strain evidence="2">B6B</strain>
    </source>
</reference>
<dbReference type="InterPro" id="IPR029068">
    <property type="entry name" value="Glyas_Bleomycin-R_OHBP_Dase"/>
</dbReference>
<name>A0A6A8DDA4_9BACI</name>
<dbReference type="RefSeq" id="WP_153737287.1">
    <property type="nucleotide sequence ID" value="NZ_WJNG01000011.1"/>
</dbReference>
<protein>
    <recommendedName>
        <fullName evidence="1">Glyoxalase-like domain-containing protein</fullName>
    </recommendedName>
</protein>
<dbReference type="Pfam" id="PF13468">
    <property type="entry name" value="Glyoxalase_3"/>
    <property type="match status" value="1"/>
</dbReference>
<dbReference type="EMBL" id="WJNG01000011">
    <property type="protein sequence ID" value="MRH43658.1"/>
    <property type="molecule type" value="Genomic_DNA"/>
</dbReference>
<dbReference type="OrthoDB" id="9111355at2"/>
<accession>A0A6A8DDA4</accession>
<organism evidence="2 3">
    <name type="scientific">Aquibacillus halophilus</name>
    <dbReference type="NCBI Taxonomy" id="930132"/>
    <lineage>
        <taxon>Bacteria</taxon>
        <taxon>Bacillati</taxon>
        <taxon>Bacillota</taxon>
        <taxon>Bacilli</taxon>
        <taxon>Bacillales</taxon>
        <taxon>Bacillaceae</taxon>
        <taxon>Aquibacillus</taxon>
    </lineage>
</organism>
<dbReference type="PANTHER" id="PTHR40265:SF1">
    <property type="entry name" value="GLYOXALASE-LIKE DOMAIN-CONTAINING PROTEIN"/>
    <property type="match status" value="1"/>
</dbReference>
<dbReference type="InterPro" id="IPR025870">
    <property type="entry name" value="Glyoxalase-like_dom"/>
</dbReference>
<dbReference type="PANTHER" id="PTHR40265">
    <property type="entry name" value="BLL2707 PROTEIN"/>
    <property type="match status" value="1"/>
</dbReference>
<comment type="caution">
    <text evidence="2">The sequence shown here is derived from an EMBL/GenBank/DDBJ whole genome shotgun (WGS) entry which is preliminary data.</text>
</comment>
<dbReference type="SUPFAM" id="SSF54593">
    <property type="entry name" value="Glyoxalase/Bleomycin resistance protein/Dihydroxybiphenyl dioxygenase"/>
    <property type="match status" value="1"/>
</dbReference>
<proteinExistence type="predicted"/>
<evidence type="ECO:0000313" key="2">
    <source>
        <dbReference type="EMBL" id="MRH43658.1"/>
    </source>
</evidence>
<evidence type="ECO:0000313" key="3">
    <source>
        <dbReference type="Proteomes" id="UP000799092"/>
    </source>
</evidence>
<evidence type="ECO:0000259" key="1">
    <source>
        <dbReference type="Pfam" id="PF13468"/>
    </source>
</evidence>
<dbReference type="AlphaFoldDB" id="A0A6A8DDA4"/>
<dbReference type="Proteomes" id="UP000799092">
    <property type="component" value="Unassembled WGS sequence"/>
</dbReference>